<keyword evidence="4" id="KW-1185">Reference proteome</keyword>
<feature type="domain" description="DUF4435" evidence="2">
    <location>
        <begin position="303"/>
        <end position="511"/>
    </location>
</feature>
<protein>
    <submittedName>
        <fullName evidence="3">AAA family ATPase</fullName>
    </submittedName>
</protein>
<dbReference type="Pfam" id="PF13304">
    <property type="entry name" value="AAA_21"/>
    <property type="match status" value="1"/>
</dbReference>
<gene>
    <name evidence="3" type="ORF">H6G97_13680</name>
</gene>
<dbReference type="RefSeq" id="WP_190941108.1">
    <property type="nucleotide sequence ID" value="NZ_JACJSI010000022.1"/>
</dbReference>
<reference evidence="3 4" key="1">
    <citation type="journal article" date="2020" name="ISME J.">
        <title>Comparative genomics reveals insights into cyanobacterial evolution and habitat adaptation.</title>
        <authorList>
            <person name="Chen M.Y."/>
            <person name="Teng W.K."/>
            <person name="Zhao L."/>
            <person name="Hu C.X."/>
            <person name="Zhou Y.K."/>
            <person name="Han B.P."/>
            <person name="Song L.R."/>
            <person name="Shu W.S."/>
        </authorList>
    </citation>
    <scope>NUCLEOTIDE SEQUENCE [LARGE SCALE GENOMIC DNA]</scope>
    <source>
        <strain evidence="3 4">FACHB-838</strain>
    </source>
</reference>
<dbReference type="Gene3D" id="3.40.50.300">
    <property type="entry name" value="P-loop containing nucleotide triphosphate hydrolases"/>
    <property type="match status" value="1"/>
</dbReference>
<evidence type="ECO:0000313" key="3">
    <source>
        <dbReference type="EMBL" id="MBD2530565.1"/>
    </source>
</evidence>
<dbReference type="InterPro" id="IPR029492">
    <property type="entry name" value="DUF4435"/>
</dbReference>
<feature type="domain" description="ATPase AAA-type core" evidence="1">
    <location>
        <begin position="194"/>
        <end position="257"/>
    </location>
</feature>
<evidence type="ECO:0000313" key="4">
    <source>
        <dbReference type="Proteomes" id="UP000623440"/>
    </source>
</evidence>
<evidence type="ECO:0000259" key="1">
    <source>
        <dbReference type="Pfam" id="PF13304"/>
    </source>
</evidence>
<dbReference type="EMBL" id="JACJSI010000022">
    <property type="protein sequence ID" value="MBD2530565.1"/>
    <property type="molecule type" value="Genomic_DNA"/>
</dbReference>
<comment type="caution">
    <text evidence="3">The sequence shown here is derived from an EMBL/GenBank/DDBJ whole genome shotgun (WGS) entry which is preliminary data.</text>
</comment>
<accession>A0ABR8DQU7</accession>
<dbReference type="Pfam" id="PF14491">
    <property type="entry name" value="DUF4435"/>
    <property type="match status" value="1"/>
</dbReference>
<dbReference type="InterPro" id="IPR027417">
    <property type="entry name" value="P-loop_NTPase"/>
</dbReference>
<name>A0ABR8DQU7_9NOSO</name>
<sequence length="565" mass="64384">MQTDTQLPGTRSLALPSPILNSQASTEVLVKSSVVIVGANGSGKTRFGSWVDLESPQKHLVHRIGAQKSLSIPEYCSTSSIDAAENNLRYGYYQHNIEPEQLQNYKMGHKYQSKPSTFLQTDYDKLLTYLFTEEFDKSTKYRQRIRITGQPEIPPETNLDIIKRIWEFVLPHRELIIGAGKIEARPKDGGTSYHASEMSDGERVIFYLIGQCLAAKENGILVIDEPELHLHRALQSRLWDAVEAERPDCIFVYLTHDLDFAVTRVSATKIWLKSYNSNQWDWHLIPENEDIPERLLLEILGSRKPILFVEGDRNSLEYFLFSHLFKNFTVTPCGGHEEVIHSTCSFLKLKTLHNLECKGIIDRDFRADEQVQYLKQRDIFCLDVSEIENLFLSEDVLRIVATALNRPEDANSLIEETKKLVFTHMEKEKERLISAIVADRIEGSFLKFNAKVLGESELIKALNDIMSNIDIPSLYAETNNLVDSILVNQNYPAALRLYNNKGLLPQASSIFGFRTNKSTNELINYIERLVKSKSNEMILKAFQKSVPELADLNLVVEIQATTSVV</sequence>
<dbReference type="Proteomes" id="UP000623440">
    <property type="component" value="Unassembled WGS sequence"/>
</dbReference>
<dbReference type="SUPFAM" id="SSF52540">
    <property type="entry name" value="P-loop containing nucleoside triphosphate hydrolases"/>
    <property type="match status" value="1"/>
</dbReference>
<dbReference type="PANTHER" id="PTHR32182:SF23">
    <property type="entry name" value="ATP BINDING PROTEIN"/>
    <property type="match status" value="1"/>
</dbReference>
<dbReference type="PANTHER" id="PTHR32182">
    <property type="entry name" value="DNA REPLICATION AND REPAIR PROTEIN RECF"/>
    <property type="match status" value="1"/>
</dbReference>
<evidence type="ECO:0000259" key="2">
    <source>
        <dbReference type="Pfam" id="PF14491"/>
    </source>
</evidence>
<dbReference type="InterPro" id="IPR003959">
    <property type="entry name" value="ATPase_AAA_core"/>
</dbReference>
<organism evidence="3 4">
    <name type="scientific">Nostoc flagelliforme FACHB-838</name>
    <dbReference type="NCBI Taxonomy" id="2692904"/>
    <lineage>
        <taxon>Bacteria</taxon>
        <taxon>Bacillati</taxon>
        <taxon>Cyanobacteriota</taxon>
        <taxon>Cyanophyceae</taxon>
        <taxon>Nostocales</taxon>
        <taxon>Nostocaceae</taxon>
        <taxon>Nostoc</taxon>
    </lineage>
</organism>
<proteinExistence type="predicted"/>